<dbReference type="AlphaFoldDB" id="A0A4Z1G291"/>
<dbReference type="EMBL" id="PQXI01000001">
    <property type="protein sequence ID" value="TGO31146.1"/>
    <property type="molecule type" value="Genomic_DNA"/>
</dbReference>
<dbReference type="InterPro" id="IPR013785">
    <property type="entry name" value="Aldolase_TIM"/>
</dbReference>
<comment type="caution">
    <text evidence="1">The sequence shown here is derived from an EMBL/GenBank/DDBJ whole genome shotgun (WGS) entry which is preliminary data.</text>
</comment>
<dbReference type="Gene3D" id="3.20.20.70">
    <property type="entry name" value="Aldolase class I"/>
    <property type="match status" value="1"/>
</dbReference>
<organism evidence="1 2">
    <name type="scientific">Botrytis paeoniae</name>
    <dbReference type="NCBI Taxonomy" id="278948"/>
    <lineage>
        <taxon>Eukaryota</taxon>
        <taxon>Fungi</taxon>
        <taxon>Dikarya</taxon>
        <taxon>Ascomycota</taxon>
        <taxon>Pezizomycotina</taxon>
        <taxon>Leotiomycetes</taxon>
        <taxon>Helotiales</taxon>
        <taxon>Sclerotiniaceae</taxon>
        <taxon>Botrytis</taxon>
    </lineage>
</organism>
<evidence type="ECO:0000313" key="1">
    <source>
        <dbReference type="EMBL" id="TGO31146.1"/>
    </source>
</evidence>
<sequence length="96" mass="10508">MNIALDATTIMMGGLLAGITESPGGTEIIFLINSSKSRSLRTKTTIWNPLAFLIELTSFSGYFEEKDKREKSKEEMKSLKATVTAAYSVPEAINDS</sequence>
<protein>
    <submittedName>
        <fullName evidence="1">Uncharacterized protein</fullName>
    </submittedName>
</protein>
<gene>
    <name evidence="1" type="ORF">BPAE_0001g00400</name>
</gene>
<proteinExistence type="predicted"/>
<evidence type="ECO:0000313" key="2">
    <source>
        <dbReference type="Proteomes" id="UP000297910"/>
    </source>
</evidence>
<accession>A0A4Z1G291</accession>
<keyword evidence="2" id="KW-1185">Reference proteome</keyword>
<dbReference type="Proteomes" id="UP000297910">
    <property type="component" value="Unassembled WGS sequence"/>
</dbReference>
<reference evidence="1 2" key="1">
    <citation type="submission" date="2017-12" db="EMBL/GenBank/DDBJ databases">
        <title>Comparative genomics of Botrytis spp.</title>
        <authorList>
            <person name="Valero-Jimenez C.A."/>
            <person name="Tapia P."/>
            <person name="Veloso J."/>
            <person name="Silva-Moreno E."/>
            <person name="Staats M."/>
            <person name="Valdes J.H."/>
            <person name="Van Kan J.A.L."/>
        </authorList>
    </citation>
    <scope>NUCLEOTIDE SEQUENCE [LARGE SCALE GENOMIC DNA]</scope>
    <source>
        <strain evidence="1 2">Bp0003</strain>
    </source>
</reference>
<name>A0A4Z1G291_9HELO</name>